<keyword evidence="3" id="KW-1185">Reference proteome</keyword>
<reference evidence="2" key="1">
    <citation type="journal article" date="2022" name="ISME J.">
        <title>Identification of active gaseous-alkane degraders at natural gas seeps.</title>
        <authorList>
            <person name="Farhan Ul Haque M."/>
            <person name="Hernandez M."/>
            <person name="Crombie A.T."/>
            <person name="Murrell J.C."/>
        </authorList>
    </citation>
    <scope>NUCLEOTIDE SEQUENCE</scope>
    <source>
        <strain evidence="2">PC2</strain>
    </source>
</reference>
<gene>
    <name evidence="2" type="ORF">K2U94_04605</name>
</gene>
<keyword evidence="1" id="KW-0732">Signal</keyword>
<proteinExistence type="predicted"/>
<accession>A0ABS9Z2Z7</accession>
<organism evidence="2 3">
    <name type="scientific">Candidatus Rhodoblastus alkanivorans</name>
    <dbReference type="NCBI Taxonomy" id="2954117"/>
    <lineage>
        <taxon>Bacteria</taxon>
        <taxon>Pseudomonadati</taxon>
        <taxon>Pseudomonadota</taxon>
        <taxon>Alphaproteobacteria</taxon>
        <taxon>Hyphomicrobiales</taxon>
        <taxon>Rhodoblastaceae</taxon>
        <taxon>Rhodoblastus</taxon>
    </lineage>
</organism>
<feature type="signal peptide" evidence="1">
    <location>
        <begin position="1"/>
        <end position="35"/>
    </location>
</feature>
<dbReference type="RefSeq" id="WP_243066083.1">
    <property type="nucleotide sequence ID" value="NZ_JAIVFK010000002.1"/>
</dbReference>
<sequence length="517" mass="57072">MQKQFINSVRLVQRMKRISAIAVGALILTCNGCLAQAPHVANYPLSAVATEWLVKSVCADDANEPVAADPYFVCPSGTHRKKISVGDPLPYHNINQTRNEESDSFVLVDKKGAPLYVRDFDWGPKFNTFFNNTDGYDVYSIANGWISIAATKAGDAAGVTFFGANCTIGNGWLSFPENDFLRGGITTSAIAGVYWEQKGQTFPGACTQVTNRTTTQWELKKDVTFGGVRKNPRKTMDALISYHDFNTTPEFLQHGHMEVYYFTQQYGLTRWEFWTPAAQGRPVTSNCLAPDVVQYRDVDFNIADCQDFSNVVLSKTPDIPEWPLPQANVLAHSHFDAVSQNEAPYVWSVVPPESGQSSATWGLKNSTASADRVFNQTGIRYVSINCSRGNSCLSLSQELPVGAVHSGNYLYGVTAKTTAGDVGKIKVSVQQLDARGQVIWEDSFVGVVQSYNGSHPSATRESRSIYLSAGFLHKVAALPPRVDARTVRFVIAPEPGAQYDILEAWLNRWPQMRQHAK</sequence>
<evidence type="ECO:0000256" key="1">
    <source>
        <dbReference type="SAM" id="SignalP"/>
    </source>
</evidence>
<evidence type="ECO:0000313" key="3">
    <source>
        <dbReference type="Proteomes" id="UP001139104"/>
    </source>
</evidence>
<protein>
    <recommendedName>
        <fullName evidence="4">Secreted protein</fullName>
    </recommendedName>
</protein>
<dbReference type="Proteomes" id="UP001139104">
    <property type="component" value="Unassembled WGS sequence"/>
</dbReference>
<evidence type="ECO:0008006" key="4">
    <source>
        <dbReference type="Google" id="ProtNLM"/>
    </source>
</evidence>
<comment type="caution">
    <text evidence="2">The sequence shown here is derived from an EMBL/GenBank/DDBJ whole genome shotgun (WGS) entry which is preliminary data.</text>
</comment>
<name>A0ABS9Z2Z7_9HYPH</name>
<feature type="chain" id="PRO_5046545824" description="Secreted protein" evidence="1">
    <location>
        <begin position="36"/>
        <end position="517"/>
    </location>
</feature>
<dbReference type="EMBL" id="JAIVFP010000001">
    <property type="protein sequence ID" value="MCI4682049.1"/>
    <property type="molecule type" value="Genomic_DNA"/>
</dbReference>
<evidence type="ECO:0000313" key="2">
    <source>
        <dbReference type="EMBL" id="MCI4682049.1"/>
    </source>
</evidence>